<dbReference type="PANTHER" id="PTHR23131">
    <property type="entry name" value="ENDORIBONUCLEASE LACTB2"/>
    <property type="match status" value="1"/>
</dbReference>
<dbReference type="InterPro" id="IPR050662">
    <property type="entry name" value="Sec-metab_biosynth-thioest"/>
</dbReference>
<dbReference type="SMART" id="SM00849">
    <property type="entry name" value="Lactamase_B"/>
    <property type="match status" value="1"/>
</dbReference>
<dbReference type="RefSeq" id="WP_270042901.1">
    <property type="nucleotide sequence ID" value="NZ_JAPDOD010000026.1"/>
</dbReference>
<feature type="domain" description="Metallo-beta-lactamase" evidence="1">
    <location>
        <begin position="15"/>
        <end position="237"/>
    </location>
</feature>
<reference evidence="2" key="1">
    <citation type="submission" date="2022-10" db="EMBL/GenBank/DDBJ databases">
        <title>The WGS of Solirubrobacter ginsenosidimutans DSM 21036.</title>
        <authorList>
            <person name="Jiang Z."/>
        </authorList>
    </citation>
    <scope>NUCLEOTIDE SEQUENCE</scope>
    <source>
        <strain evidence="2">DSM 21036</strain>
    </source>
</reference>
<dbReference type="EMBL" id="JAPDOD010000026">
    <property type="protein sequence ID" value="MDA0163656.1"/>
    <property type="molecule type" value="Genomic_DNA"/>
</dbReference>
<dbReference type="Proteomes" id="UP001149140">
    <property type="component" value="Unassembled WGS sequence"/>
</dbReference>
<proteinExistence type="predicted"/>
<protein>
    <submittedName>
        <fullName evidence="2">MBL fold metallo-hydrolase</fullName>
    </submittedName>
</protein>
<evidence type="ECO:0000313" key="2">
    <source>
        <dbReference type="EMBL" id="MDA0163656.1"/>
    </source>
</evidence>
<evidence type="ECO:0000259" key="1">
    <source>
        <dbReference type="SMART" id="SM00849"/>
    </source>
</evidence>
<keyword evidence="3" id="KW-1185">Reference proteome</keyword>
<dbReference type="PANTHER" id="PTHR23131:SF4">
    <property type="entry name" value="METALLO-BETA-LACTAMASE SUPERFAMILY POTEIN"/>
    <property type="match status" value="1"/>
</dbReference>
<comment type="caution">
    <text evidence="2">The sequence shown here is derived from an EMBL/GenBank/DDBJ whole genome shotgun (WGS) entry which is preliminary data.</text>
</comment>
<name>A0A9X3MVI3_9ACTN</name>
<evidence type="ECO:0000313" key="3">
    <source>
        <dbReference type="Proteomes" id="UP001149140"/>
    </source>
</evidence>
<dbReference type="Pfam" id="PF00753">
    <property type="entry name" value="Lactamase_B"/>
    <property type="match status" value="1"/>
</dbReference>
<organism evidence="2 3">
    <name type="scientific">Solirubrobacter ginsenosidimutans</name>
    <dbReference type="NCBI Taxonomy" id="490573"/>
    <lineage>
        <taxon>Bacteria</taxon>
        <taxon>Bacillati</taxon>
        <taxon>Actinomycetota</taxon>
        <taxon>Thermoleophilia</taxon>
        <taxon>Solirubrobacterales</taxon>
        <taxon>Solirubrobacteraceae</taxon>
        <taxon>Solirubrobacter</taxon>
    </lineage>
</organism>
<dbReference type="Gene3D" id="3.60.15.10">
    <property type="entry name" value="Ribonuclease Z/Hydroxyacylglutathione hydrolase-like"/>
    <property type="match status" value="1"/>
</dbReference>
<dbReference type="SUPFAM" id="SSF56281">
    <property type="entry name" value="Metallo-hydrolase/oxidoreductase"/>
    <property type="match status" value="1"/>
</dbReference>
<accession>A0A9X3MVI3</accession>
<sequence>MIHRLPIPTPFRVGPVNAYLVDDDPLTLVDVGPNSGDSLVALESALAEHGRKVEDLERIVITHQHTDHVGLVGVLAERSGADVCALDLFAPVVEDFAGYADRNDELAQALMLRHGIAPEMVTALAAMSRAYRGWGGSAPVTRRLHDGGELEFATRSFQVLHRPGHSPSDTIFFDAASGDLLAGDHLIKAISSNPLIALALGGRSGEPGGERPRALLMYMESLRATAAMDVATVLPGHGEPFGDHAALIAERFEMHERRARKIAGLIAERPRTAHEIAQAIWGNVAVTQAYLTLCEVLGHVDLLAERGEVSEVADEGVVRWMASK</sequence>
<dbReference type="InterPro" id="IPR001279">
    <property type="entry name" value="Metallo-B-lactamas"/>
</dbReference>
<dbReference type="AlphaFoldDB" id="A0A9X3MVI3"/>
<gene>
    <name evidence="2" type="ORF">OM076_25505</name>
</gene>
<dbReference type="InterPro" id="IPR036866">
    <property type="entry name" value="RibonucZ/Hydroxyglut_hydro"/>
</dbReference>